<keyword evidence="12" id="KW-1015">Disulfide bond</keyword>
<evidence type="ECO:0000256" key="4">
    <source>
        <dbReference type="ARBA" id="ARBA00008006"/>
    </source>
</evidence>
<evidence type="ECO:0000256" key="6">
    <source>
        <dbReference type="ARBA" id="ARBA00022448"/>
    </source>
</evidence>
<dbReference type="InterPro" id="IPR008698">
    <property type="entry name" value="NDUB7"/>
</dbReference>
<evidence type="ECO:0000256" key="1">
    <source>
        <dbReference type="ARBA" id="ARBA00003195"/>
    </source>
</evidence>
<dbReference type="RefSeq" id="XP_073977085.1">
    <property type="nucleotide sequence ID" value="XM_074120984.1"/>
</dbReference>
<evidence type="ECO:0000256" key="10">
    <source>
        <dbReference type="ARBA" id="ARBA00023128"/>
    </source>
</evidence>
<keyword evidence="14" id="KW-1185">Reference proteome</keyword>
<dbReference type="VEuPathDB" id="VectorBase:RPRC003568"/>
<evidence type="ECO:0000313" key="14">
    <source>
        <dbReference type="Proteomes" id="UP000015103"/>
    </source>
</evidence>
<dbReference type="AlphaFoldDB" id="T1HHP5"/>
<evidence type="ECO:0000256" key="8">
    <source>
        <dbReference type="ARBA" id="ARBA00022792"/>
    </source>
</evidence>
<keyword evidence="7" id="KW-0679">Respiratory chain</keyword>
<dbReference type="FunCoup" id="T1HHP5">
    <property type="interactions" value="1155"/>
</dbReference>
<dbReference type="OMA" id="FVYQCAH"/>
<dbReference type="EMBL" id="ACPB03001018">
    <property type="status" value="NOT_ANNOTATED_CDS"/>
    <property type="molecule type" value="Genomic_DNA"/>
</dbReference>
<dbReference type="GO" id="GO:0005743">
    <property type="term" value="C:mitochondrial inner membrane"/>
    <property type="evidence" value="ECO:0007669"/>
    <property type="project" value="UniProtKB-SubCell"/>
</dbReference>
<comment type="similarity">
    <text evidence="4">Belongs to the complex I NDUFB7 subunit family.</text>
</comment>
<name>T1HHP5_RHOPR</name>
<sequence>MGNLATGLNYTFHKDVVPRPDQESKFDPLYGFPNGRKEKVMIATEEEMYAAKIPLKNRDYCAHYLLKFQKCRKDKFPWVYRCHHEKHEYLHCLYEEYLDRMKDFERERRLMEREKRLSSKRG</sequence>
<evidence type="ECO:0000256" key="3">
    <source>
        <dbReference type="ARBA" id="ARBA00004637"/>
    </source>
</evidence>
<keyword evidence="6" id="KW-0813">Transport</keyword>
<dbReference type="eggNOG" id="KOG3468">
    <property type="taxonomic scope" value="Eukaryota"/>
</dbReference>
<evidence type="ECO:0000256" key="11">
    <source>
        <dbReference type="ARBA" id="ARBA00023136"/>
    </source>
</evidence>
<evidence type="ECO:0000256" key="5">
    <source>
        <dbReference type="ARBA" id="ARBA00018677"/>
    </source>
</evidence>
<proteinExistence type="inferred from homology"/>
<reference evidence="13" key="1">
    <citation type="submission" date="2015-05" db="UniProtKB">
        <authorList>
            <consortium name="EnsemblMetazoa"/>
        </authorList>
    </citation>
    <scope>IDENTIFICATION</scope>
</reference>
<keyword evidence="8" id="KW-0999">Mitochondrion inner membrane</keyword>
<evidence type="ECO:0000256" key="7">
    <source>
        <dbReference type="ARBA" id="ARBA00022660"/>
    </source>
</evidence>
<dbReference type="RefSeq" id="XP_073977084.1">
    <property type="nucleotide sequence ID" value="XM_074120983.1"/>
</dbReference>
<dbReference type="EnsemblMetazoa" id="RPRC003568-RA">
    <property type="protein sequence ID" value="RPRC003568-PA"/>
    <property type="gene ID" value="RPRC003568"/>
</dbReference>
<evidence type="ECO:0000256" key="9">
    <source>
        <dbReference type="ARBA" id="ARBA00022982"/>
    </source>
</evidence>
<keyword evidence="10" id="KW-0496">Mitochondrion</keyword>
<evidence type="ECO:0000256" key="12">
    <source>
        <dbReference type="ARBA" id="ARBA00023157"/>
    </source>
</evidence>
<dbReference type="HOGENOM" id="CLU_154847_1_1_1"/>
<protein>
    <recommendedName>
        <fullName evidence="5">NADH dehydrogenase [ubiquinone] 1 beta subcomplex subunit 7</fullName>
    </recommendedName>
</protein>
<dbReference type="Pfam" id="PF05676">
    <property type="entry name" value="NDUF_B7"/>
    <property type="match status" value="1"/>
</dbReference>
<dbReference type="PROSITE" id="PS51808">
    <property type="entry name" value="CHCH"/>
    <property type="match status" value="1"/>
</dbReference>
<comment type="function">
    <text evidence="1">Accessory subunit of the mitochondrial membrane respiratory chain NADH dehydrogenase (Complex I), that is believed not to be involved in catalysis. Complex I functions in the transfer of electrons from NADH to the respiratory chain. The immediate electron acceptor for the enzyme is believed to be ubiquinone.</text>
</comment>
<dbReference type="GO" id="GO:0005758">
    <property type="term" value="C:mitochondrial intermembrane space"/>
    <property type="evidence" value="ECO:0007669"/>
    <property type="project" value="UniProtKB-SubCell"/>
</dbReference>
<dbReference type="STRING" id="13249.T1HHP5"/>
<dbReference type="GeneID" id="141450485"/>
<organism evidence="13 14">
    <name type="scientific">Rhodnius prolixus</name>
    <name type="common">Triatomid bug</name>
    <dbReference type="NCBI Taxonomy" id="13249"/>
    <lineage>
        <taxon>Eukaryota</taxon>
        <taxon>Metazoa</taxon>
        <taxon>Ecdysozoa</taxon>
        <taxon>Arthropoda</taxon>
        <taxon>Hexapoda</taxon>
        <taxon>Insecta</taxon>
        <taxon>Pterygota</taxon>
        <taxon>Neoptera</taxon>
        <taxon>Paraneoptera</taxon>
        <taxon>Hemiptera</taxon>
        <taxon>Heteroptera</taxon>
        <taxon>Panheteroptera</taxon>
        <taxon>Cimicomorpha</taxon>
        <taxon>Reduviidae</taxon>
        <taxon>Triatominae</taxon>
        <taxon>Rhodnius</taxon>
    </lineage>
</organism>
<keyword evidence="9" id="KW-0249">Electron transport</keyword>
<evidence type="ECO:0000256" key="2">
    <source>
        <dbReference type="ARBA" id="ARBA00004569"/>
    </source>
</evidence>
<comment type="subcellular location">
    <subcellularLocation>
        <location evidence="3">Mitochondrion inner membrane</location>
        <topology evidence="3">Peripheral membrane protein</topology>
    </subcellularLocation>
    <subcellularLocation>
        <location evidence="2">Mitochondrion intermembrane space</location>
    </subcellularLocation>
</comment>
<keyword evidence="11" id="KW-0472">Membrane</keyword>
<accession>T1HHP5</accession>
<dbReference type="Proteomes" id="UP000015103">
    <property type="component" value="Unassembled WGS sequence"/>
</dbReference>
<dbReference type="InParanoid" id="T1HHP5"/>
<dbReference type="PANTHER" id="PTHR20900">
    <property type="entry name" value="NADH:UBIQUINONE OXIDOREDUCTASE B18-LIKE SUBUNIT"/>
    <property type="match status" value="1"/>
</dbReference>
<evidence type="ECO:0000313" key="13">
    <source>
        <dbReference type="EnsemblMetazoa" id="RPRC003568-PA"/>
    </source>
</evidence>
<dbReference type="PANTHER" id="PTHR20900:SF0">
    <property type="entry name" value="NADH DEHYDROGENASE [UBIQUINONE] 1 BETA SUBCOMPLEX SUBUNIT 7"/>
    <property type="match status" value="1"/>
</dbReference>